<feature type="domain" description="Myb-like" evidence="7">
    <location>
        <begin position="10"/>
        <end position="62"/>
    </location>
</feature>
<evidence type="ECO:0000313" key="10">
    <source>
        <dbReference type="Proteomes" id="UP000250235"/>
    </source>
</evidence>
<dbReference type="SMART" id="SM00717">
    <property type="entry name" value="SANT"/>
    <property type="match status" value="2"/>
</dbReference>
<name>A0A2Z7AJC3_9LAMI</name>
<keyword evidence="10" id="KW-1185">Reference proteome</keyword>
<dbReference type="InterPro" id="IPR001005">
    <property type="entry name" value="SANT/Myb"/>
</dbReference>
<dbReference type="Gene3D" id="1.10.10.60">
    <property type="entry name" value="Homeodomain-like"/>
    <property type="match status" value="2"/>
</dbReference>
<feature type="domain" description="HTH myb-type" evidence="8">
    <location>
        <begin position="63"/>
        <end position="117"/>
    </location>
</feature>
<keyword evidence="3" id="KW-0805">Transcription regulation</keyword>
<keyword evidence="4" id="KW-0238">DNA-binding</keyword>
<dbReference type="Proteomes" id="UP000250235">
    <property type="component" value="Unassembled WGS sequence"/>
</dbReference>
<protein>
    <submittedName>
        <fullName evidence="9">Uncharacterized protein</fullName>
    </submittedName>
</protein>
<feature type="domain" description="HTH myb-type" evidence="8">
    <location>
        <begin position="10"/>
        <end position="62"/>
    </location>
</feature>
<organism evidence="9 10">
    <name type="scientific">Dorcoceras hygrometricum</name>
    <dbReference type="NCBI Taxonomy" id="472368"/>
    <lineage>
        <taxon>Eukaryota</taxon>
        <taxon>Viridiplantae</taxon>
        <taxon>Streptophyta</taxon>
        <taxon>Embryophyta</taxon>
        <taxon>Tracheophyta</taxon>
        <taxon>Spermatophyta</taxon>
        <taxon>Magnoliopsida</taxon>
        <taxon>eudicotyledons</taxon>
        <taxon>Gunneridae</taxon>
        <taxon>Pentapetalae</taxon>
        <taxon>asterids</taxon>
        <taxon>lamiids</taxon>
        <taxon>Lamiales</taxon>
        <taxon>Gesneriaceae</taxon>
        <taxon>Didymocarpoideae</taxon>
        <taxon>Trichosporeae</taxon>
        <taxon>Loxocarpinae</taxon>
        <taxon>Dorcoceras</taxon>
    </lineage>
</organism>
<keyword evidence="2" id="KW-0677">Repeat</keyword>
<dbReference type="SUPFAM" id="SSF46689">
    <property type="entry name" value="Homeodomain-like"/>
    <property type="match status" value="1"/>
</dbReference>
<dbReference type="InterPro" id="IPR009057">
    <property type="entry name" value="Homeodomain-like_sf"/>
</dbReference>
<sequence>MSSNHNCCDKQNVRKGLWSPEEDEKLVNFIRENGISCWSTMPKYAGLERCGKSCRLRWVNYLRPDLKRGTFTPQEAALVIECHKLVGNRWSHIAHLLPGRTDNEIKNFWNSSLKKKIVAHLRYVQDRKKAAAAAAAAACFAQSRNLYYVNPDPMILEAAPVALVVPAPVQIYVPGPVEVQVSPVSDVPAAAWHAQDYYPEMMPRNYQNVLYEYDDDFISQFEDPTPFFDELERKEFGVPVSSAVEEQVFAQPANQGPVISLDMKVPPHHIDFIESRLAAFMASTPSPISSSKNQYLLMDPSPSGEAFCVDSCIATPSSPWDFSEF</sequence>
<dbReference type="GO" id="GO:0005634">
    <property type="term" value="C:nucleus"/>
    <property type="evidence" value="ECO:0007669"/>
    <property type="project" value="UniProtKB-SubCell"/>
</dbReference>
<evidence type="ECO:0000259" key="8">
    <source>
        <dbReference type="PROSITE" id="PS51294"/>
    </source>
</evidence>
<evidence type="ECO:0000256" key="5">
    <source>
        <dbReference type="ARBA" id="ARBA00023163"/>
    </source>
</evidence>
<dbReference type="OrthoDB" id="2143914at2759"/>
<feature type="domain" description="Myb-like" evidence="7">
    <location>
        <begin position="63"/>
        <end position="113"/>
    </location>
</feature>
<dbReference type="InterPro" id="IPR017930">
    <property type="entry name" value="Myb_dom"/>
</dbReference>
<keyword evidence="5" id="KW-0804">Transcription</keyword>
<dbReference type="PANTHER" id="PTHR47997:SF87">
    <property type="entry name" value="TRANSCRIPTION FACTOR MYB26"/>
    <property type="match status" value="1"/>
</dbReference>
<evidence type="ECO:0000256" key="4">
    <source>
        <dbReference type="ARBA" id="ARBA00023125"/>
    </source>
</evidence>
<dbReference type="InterPro" id="IPR051953">
    <property type="entry name" value="Plant_SW-associated_TFs"/>
</dbReference>
<evidence type="ECO:0000256" key="3">
    <source>
        <dbReference type="ARBA" id="ARBA00023015"/>
    </source>
</evidence>
<dbReference type="Pfam" id="PF00249">
    <property type="entry name" value="Myb_DNA-binding"/>
    <property type="match status" value="2"/>
</dbReference>
<keyword evidence="6" id="KW-0539">Nucleus</keyword>
<comment type="subcellular location">
    <subcellularLocation>
        <location evidence="1">Nucleus</location>
    </subcellularLocation>
</comment>
<reference evidence="9 10" key="1">
    <citation type="journal article" date="2015" name="Proc. Natl. Acad. Sci. U.S.A.">
        <title>The resurrection genome of Boea hygrometrica: A blueprint for survival of dehydration.</title>
        <authorList>
            <person name="Xiao L."/>
            <person name="Yang G."/>
            <person name="Zhang L."/>
            <person name="Yang X."/>
            <person name="Zhao S."/>
            <person name="Ji Z."/>
            <person name="Zhou Q."/>
            <person name="Hu M."/>
            <person name="Wang Y."/>
            <person name="Chen M."/>
            <person name="Xu Y."/>
            <person name="Jin H."/>
            <person name="Xiao X."/>
            <person name="Hu G."/>
            <person name="Bao F."/>
            <person name="Hu Y."/>
            <person name="Wan P."/>
            <person name="Li L."/>
            <person name="Deng X."/>
            <person name="Kuang T."/>
            <person name="Xiang C."/>
            <person name="Zhu J.K."/>
            <person name="Oliver M.J."/>
            <person name="He Y."/>
        </authorList>
    </citation>
    <scope>NUCLEOTIDE SEQUENCE [LARGE SCALE GENOMIC DNA]</scope>
    <source>
        <strain evidence="10">cv. XS01</strain>
    </source>
</reference>
<evidence type="ECO:0000313" key="9">
    <source>
        <dbReference type="EMBL" id="KZV21468.1"/>
    </source>
</evidence>
<dbReference type="EMBL" id="KV014886">
    <property type="protein sequence ID" value="KZV21468.1"/>
    <property type="molecule type" value="Genomic_DNA"/>
</dbReference>
<dbReference type="GO" id="GO:0003677">
    <property type="term" value="F:DNA binding"/>
    <property type="evidence" value="ECO:0007669"/>
    <property type="project" value="UniProtKB-KW"/>
</dbReference>
<evidence type="ECO:0000256" key="1">
    <source>
        <dbReference type="ARBA" id="ARBA00004123"/>
    </source>
</evidence>
<gene>
    <name evidence="9" type="ORF">F511_15619</name>
</gene>
<dbReference type="PROSITE" id="PS51294">
    <property type="entry name" value="HTH_MYB"/>
    <property type="match status" value="2"/>
</dbReference>
<dbReference type="PANTHER" id="PTHR47997">
    <property type="entry name" value="MYB DOMAIN PROTEIN 55"/>
    <property type="match status" value="1"/>
</dbReference>
<dbReference type="FunFam" id="1.10.10.60:FF:000158">
    <property type="entry name" value="MYB transcription factor"/>
    <property type="match status" value="1"/>
</dbReference>
<accession>A0A2Z7AJC3</accession>
<evidence type="ECO:0000256" key="2">
    <source>
        <dbReference type="ARBA" id="ARBA00022737"/>
    </source>
</evidence>
<proteinExistence type="predicted"/>
<dbReference type="PROSITE" id="PS50090">
    <property type="entry name" value="MYB_LIKE"/>
    <property type="match status" value="2"/>
</dbReference>
<dbReference type="CDD" id="cd00167">
    <property type="entry name" value="SANT"/>
    <property type="match status" value="2"/>
</dbReference>
<evidence type="ECO:0000256" key="6">
    <source>
        <dbReference type="ARBA" id="ARBA00023242"/>
    </source>
</evidence>
<dbReference type="AlphaFoldDB" id="A0A2Z7AJC3"/>
<evidence type="ECO:0000259" key="7">
    <source>
        <dbReference type="PROSITE" id="PS50090"/>
    </source>
</evidence>